<dbReference type="InterPro" id="IPR023753">
    <property type="entry name" value="FAD/NAD-binding_dom"/>
</dbReference>
<protein>
    <submittedName>
        <fullName evidence="3">FAD-dependent oxidoreductase</fullName>
    </submittedName>
</protein>
<dbReference type="InterPro" id="IPR051691">
    <property type="entry name" value="Metab_Enz_Cyan_OpOx_G3PDH"/>
</dbReference>
<gene>
    <name evidence="3" type="ORF">ACFPT7_13600</name>
</gene>
<dbReference type="InterPro" id="IPR017224">
    <property type="entry name" value="Opine_Oxase_asu/HCN_bsu"/>
</dbReference>
<dbReference type="Pfam" id="PF07992">
    <property type="entry name" value="Pyr_redox_2"/>
    <property type="match status" value="1"/>
</dbReference>
<organism evidence="3 4">
    <name type="scientific">Acidicapsa dinghuensis</name>
    <dbReference type="NCBI Taxonomy" id="2218256"/>
    <lineage>
        <taxon>Bacteria</taxon>
        <taxon>Pseudomonadati</taxon>
        <taxon>Acidobacteriota</taxon>
        <taxon>Terriglobia</taxon>
        <taxon>Terriglobales</taxon>
        <taxon>Acidobacteriaceae</taxon>
        <taxon>Acidicapsa</taxon>
    </lineage>
</organism>
<comment type="caution">
    <text evidence="3">The sequence shown here is derived from an EMBL/GenBank/DDBJ whole genome shotgun (WGS) entry which is preliminary data.</text>
</comment>
<dbReference type="SUPFAM" id="SSF51905">
    <property type="entry name" value="FAD/NAD(P)-binding domain"/>
    <property type="match status" value="1"/>
</dbReference>
<evidence type="ECO:0000313" key="4">
    <source>
        <dbReference type="Proteomes" id="UP001596091"/>
    </source>
</evidence>
<dbReference type="InterPro" id="IPR041854">
    <property type="entry name" value="BFD-like_2Fe2S-bd_dom_sf"/>
</dbReference>
<dbReference type="Proteomes" id="UP001596091">
    <property type="component" value="Unassembled WGS sequence"/>
</dbReference>
<dbReference type="Gene3D" id="1.10.10.1100">
    <property type="entry name" value="BFD-like [2Fe-2S]-binding domain"/>
    <property type="match status" value="1"/>
</dbReference>
<reference evidence="4" key="1">
    <citation type="journal article" date="2019" name="Int. J. Syst. Evol. Microbiol.">
        <title>The Global Catalogue of Microorganisms (GCM) 10K type strain sequencing project: providing services to taxonomists for standard genome sequencing and annotation.</title>
        <authorList>
            <consortium name="The Broad Institute Genomics Platform"/>
            <consortium name="The Broad Institute Genome Sequencing Center for Infectious Disease"/>
            <person name="Wu L."/>
            <person name="Ma J."/>
        </authorList>
    </citation>
    <scope>NUCLEOTIDE SEQUENCE [LARGE SCALE GENOMIC DNA]</scope>
    <source>
        <strain evidence="4">JCM 4087</strain>
    </source>
</reference>
<keyword evidence="4" id="KW-1185">Reference proteome</keyword>
<accession>A0ABW1EIW5</accession>
<proteinExistence type="predicted"/>
<dbReference type="InterPro" id="IPR036188">
    <property type="entry name" value="FAD/NAD-bd_sf"/>
</dbReference>
<sequence>MSGVYDCLVIGAGPGGLAAAATAAEAGLQVGLEDDNPAAGGQIWRRGNAAVSVSHSAEQWMERIRSAKVDVLCGWRATDAGTDALGTPFIRVEGLGGFRDLRYRKLILATGARELFLPFPGWTLPGIYGAGGLQAFAKSGFDVRGMRVVLAGTGPLLMAVTAHLHEAGAKIVAVVEQAPLSRLMSLGMHLAPSAPGKLMEGLRYRLRTMGTKYYFGHWVSEARGDGKLERLTITNGSESFAVEADLLGVGYHLVPNTELAQLLGCGLENGFVRVEETQETSCTSIYCIGEATGIGGVDKAQVEGRIAGFSAAGRIEKARSLFAARDKQLRFVERLAAAFALREELRGLAQENTLVCRCEDVPHGALRECHSWREAKLHTRCGMGPCQGRICGPATQFLYGWHAPAPRPPVFPASVGTIAAVDEAGVHHE</sequence>
<evidence type="ECO:0000313" key="3">
    <source>
        <dbReference type="EMBL" id="MFC5863333.1"/>
    </source>
</evidence>
<dbReference type="PRINTS" id="PR00411">
    <property type="entry name" value="PNDRDTASEI"/>
</dbReference>
<dbReference type="PANTHER" id="PTHR42949:SF3">
    <property type="entry name" value="ANAEROBIC GLYCEROL-3-PHOSPHATE DEHYDROGENASE SUBUNIT B"/>
    <property type="match status" value="1"/>
</dbReference>
<feature type="domain" description="FAD/NAD(P)-binding" evidence="2">
    <location>
        <begin position="5"/>
        <end position="303"/>
    </location>
</feature>
<dbReference type="RefSeq" id="WP_263341392.1">
    <property type="nucleotide sequence ID" value="NZ_JAGSYH010000007.1"/>
</dbReference>
<dbReference type="PRINTS" id="PR00368">
    <property type="entry name" value="FADPNR"/>
</dbReference>
<dbReference type="Gene3D" id="3.50.50.60">
    <property type="entry name" value="FAD/NAD(P)-binding domain"/>
    <property type="match status" value="2"/>
</dbReference>
<dbReference type="EMBL" id="JBHSPH010000004">
    <property type="protein sequence ID" value="MFC5863333.1"/>
    <property type="molecule type" value="Genomic_DNA"/>
</dbReference>
<evidence type="ECO:0000259" key="2">
    <source>
        <dbReference type="Pfam" id="PF07992"/>
    </source>
</evidence>
<dbReference type="PIRSF" id="PIRSF037495">
    <property type="entry name" value="Opine_OX_OoxA/HcnB"/>
    <property type="match status" value="1"/>
</dbReference>
<keyword evidence="1" id="KW-0560">Oxidoreductase</keyword>
<evidence type="ECO:0000256" key="1">
    <source>
        <dbReference type="ARBA" id="ARBA00023002"/>
    </source>
</evidence>
<dbReference type="PANTHER" id="PTHR42949">
    <property type="entry name" value="ANAEROBIC GLYCEROL-3-PHOSPHATE DEHYDROGENASE SUBUNIT B"/>
    <property type="match status" value="1"/>
</dbReference>
<name>A0ABW1EIW5_9BACT</name>